<dbReference type="EMBL" id="BMWZ01000001">
    <property type="protein sequence ID" value="GGZ71919.1"/>
    <property type="molecule type" value="Genomic_DNA"/>
</dbReference>
<dbReference type="InterPro" id="IPR029058">
    <property type="entry name" value="AB_hydrolase_fold"/>
</dbReference>
<dbReference type="InterPro" id="IPR036736">
    <property type="entry name" value="ACP-like_sf"/>
</dbReference>
<dbReference type="SUPFAM" id="SSF47336">
    <property type="entry name" value="ACP-like"/>
    <property type="match status" value="1"/>
</dbReference>
<dbReference type="PANTHER" id="PTHR45527">
    <property type="entry name" value="NONRIBOSOMAL PEPTIDE SYNTHETASE"/>
    <property type="match status" value="1"/>
</dbReference>
<proteinExistence type="predicted"/>
<dbReference type="SUPFAM" id="SSF53474">
    <property type="entry name" value="alpha/beta-Hydrolases"/>
    <property type="match status" value="1"/>
</dbReference>
<comment type="caution">
    <text evidence="2">The sequence shown here is derived from an EMBL/GenBank/DDBJ whole genome shotgun (WGS) entry which is preliminary data.</text>
</comment>
<dbReference type="Gene3D" id="3.40.50.1820">
    <property type="entry name" value="alpha/beta hydrolase"/>
    <property type="match status" value="1"/>
</dbReference>
<dbReference type="PANTHER" id="PTHR45527:SF1">
    <property type="entry name" value="FATTY ACID SYNTHASE"/>
    <property type="match status" value="1"/>
</dbReference>
<dbReference type="Pfam" id="PF00975">
    <property type="entry name" value="Thioesterase"/>
    <property type="match status" value="1"/>
</dbReference>
<dbReference type="InterPro" id="IPR025110">
    <property type="entry name" value="AMP-bd_C"/>
</dbReference>
<dbReference type="GO" id="GO:0005737">
    <property type="term" value="C:cytoplasm"/>
    <property type="evidence" value="ECO:0007669"/>
    <property type="project" value="TreeGrafter"/>
</dbReference>
<dbReference type="Pfam" id="PF00550">
    <property type="entry name" value="PP-binding"/>
    <property type="match status" value="1"/>
</dbReference>
<dbReference type="InterPro" id="IPR023213">
    <property type="entry name" value="CAT-like_dom_sf"/>
</dbReference>
<dbReference type="Pfam" id="PF13193">
    <property type="entry name" value="AMP-binding_C"/>
    <property type="match status" value="1"/>
</dbReference>
<accession>A0A918QWR4</accession>
<dbReference type="FunFam" id="3.40.50.980:FF:000001">
    <property type="entry name" value="Non-ribosomal peptide synthetase"/>
    <property type="match status" value="1"/>
</dbReference>
<dbReference type="Gene3D" id="3.30.300.30">
    <property type="match status" value="1"/>
</dbReference>
<sequence>MIKTKNLIDPFVGPSIQKVVYTTKSQEEIWAACKLGGEDANRAFNISISLIFDGDLNLLALESALKQLIARHESLRSVFSADGRFMIVFKELSPNPIIKDISQLSEKEKHKTVNTYLSEDANSLFDLEKGPLLRIGLLKLSNQEHRLVLTAHHVVCDGWSFGVMLEELGSLYSAHVEGKEHVLPDAETFSSFADDELEFVSSEASRDTEQFWLKQYNSSVPQVNIPTDFTRPQLRTFKSDRLDFSLDSVLADALKKTGVQAGCSFVTTLLVAFEVFLYGQTGQSDLVVGLPSAGQSINGKKRLIGHCVNLLPLRSKLNTESSFTEYLKKRKTELFDAYDHQQFSFGQLLKKLSIARDPSRVPLVPIVFNIEMGMTNKVSFSGLSFKKESNRRSCETFEIFLNATGTDDELLFEWSYNAALFKPETIKKMMTSFEEVLSAIVGNPNVKIGDIIKIDDSAYLELNKTVVSYPRAPLHALLSNQALVTPQSHAIKIGDSQITYENLEKQVNQLSLYLIEKGIGNGDYVGVSLPRSIELVVTLIAIMKCGAAYLPLDPKYPSNRLEFMLEDSDAKYLITGKNLLSSLNTNSEILLFEEVFENLSEYPNSQPNIAVSNNDIAYLLYTSGSTGKPKGVPVTHKNLVNFLYSMIEEPGIKESDKLLSITTISFDIAGLELFTPLLKGALLVLTNEETARDSRLLLDLMKDEAITIMQATPTTWQMLLDIGWEEALPIKALCGGEALPMVLAKNILQRVDELWNMYGPTETTVWSSVKQISKSDDLITVGRPIANTQIYIINEQNDLVAQGKTGELCIAGDGVAQGYWNREDLTNEKFINNPFEQELGPILYRTGDLAKLLPSREIQCLGRIDQQIKIRGHRIELGEIEEALDSLPGVQTSVVVLYKDNLVANLIPSDLENQNEEKIRAWKDTLKTQLPPHMVPQQFNLLSEFPKTLNGKIDRKTLTNSLSINQKEQEFNEAETNSEQIIAAIWQECLKIDKIDICSDFFELGGHSLLAVKAMSILEKQTGNRLPLASLIEQPSVQKLAAYMDKNFISWDSLVPLHPHGTKTPLFIVHGANHNILIYKNLAEKLDQDQPVYALQAKGLSGEDEPHSSVEDMAAHYITEIQTINPEGPYALAGFSFGGIIAFEMTKQLRAQGKTVKNLALFDSYVYPHYYYKNTLVKKSIRKLYNICQLNFMLFNMFSSKKNFNRRYDLLKIKFTGLKLRFKHGKEKQYQMQFNRTAKIDEMQSLAFSKYNLDAQDIKVDLFRSTEDIYFAHDYKYLGWQSAASKGIRKHMVPGNHSDMFFQPAVEGFAKDLQHVLNTYNLED</sequence>
<protein>
    <recommendedName>
        <fullName evidence="1">Carrier domain-containing protein</fullName>
    </recommendedName>
</protein>
<dbReference type="Gene3D" id="3.40.50.980">
    <property type="match status" value="2"/>
</dbReference>
<dbReference type="InterPro" id="IPR010071">
    <property type="entry name" value="AA_adenyl_dom"/>
</dbReference>
<dbReference type="GO" id="GO:0043041">
    <property type="term" value="P:amino acid activation for nonribosomal peptide biosynthetic process"/>
    <property type="evidence" value="ECO:0007669"/>
    <property type="project" value="TreeGrafter"/>
</dbReference>
<dbReference type="SUPFAM" id="SSF56801">
    <property type="entry name" value="Acetyl-CoA synthetase-like"/>
    <property type="match status" value="1"/>
</dbReference>
<dbReference type="InterPro" id="IPR001242">
    <property type="entry name" value="Condensation_dom"/>
</dbReference>
<dbReference type="InterPro" id="IPR000873">
    <property type="entry name" value="AMP-dep_synth/lig_dom"/>
</dbReference>
<dbReference type="PROSITE" id="PS50075">
    <property type="entry name" value="CARRIER"/>
    <property type="match status" value="1"/>
</dbReference>
<dbReference type="InterPro" id="IPR045851">
    <property type="entry name" value="AMP-bd_C_sf"/>
</dbReference>
<dbReference type="RefSeq" id="WP_189359328.1">
    <property type="nucleotide sequence ID" value="NZ_BMWZ01000001.1"/>
</dbReference>
<reference evidence="2" key="1">
    <citation type="journal article" date="2014" name="Int. J. Syst. Evol. Microbiol.">
        <title>Complete genome sequence of Corynebacterium casei LMG S-19264T (=DSM 44701T), isolated from a smear-ripened cheese.</title>
        <authorList>
            <consortium name="US DOE Joint Genome Institute (JGI-PGF)"/>
            <person name="Walter F."/>
            <person name="Albersmeier A."/>
            <person name="Kalinowski J."/>
            <person name="Ruckert C."/>
        </authorList>
    </citation>
    <scope>NUCLEOTIDE SEQUENCE</scope>
    <source>
        <strain evidence="2">KCTC 12710</strain>
    </source>
</reference>
<feature type="domain" description="Carrier" evidence="1">
    <location>
        <begin position="973"/>
        <end position="1048"/>
    </location>
</feature>
<dbReference type="NCBIfam" id="TIGR01733">
    <property type="entry name" value="AA-adenyl-dom"/>
    <property type="match status" value="1"/>
</dbReference>
<dbReference type="Gene3D" id="3.30.559.10">
    <property type="entry name" value="Chloramphenicol acetyltransferase-like domain"/>
    <property type="match status" value="1"/>
</dbReference>
<evidence type="ECO:0000259" key="1">
    <source>
        <dbReference type="PROSITE" id="PS50075"/>
    </source>
</evidence>
<dbReference type="Proteomes" id="UP000636004">
    <property type="component" value="Unassembled WGS sequence"/>
</dbReference>
<dbReference type="FunFam" id="3.40.50.12780:FF:000012">
    <property type="entry name" value="Non-ribosomal peptide synthetase"/>
    <property type="match status" value="1"/>
</dbReference>
<name>A0A918QWR4_9FLAO</name>
<evidence type="ECO:0000313" key="2">
    <source>
        <dbReference type="EMBL" id="GGZ71919.1"/>
    </source>
</evidence>
<dbReference type="Gene3D" id="2.30.38.10">
    <property type="entry name" value="Luciferase, Domain 3"/>
    <property type="match status" value="1"/>
</dbReference>
<dbReference type="PROSITE" id="PS00455">
    <property type="entry name" value="AMP_BINDING"/>
    <property type="match status" value="1"/>
</dbReference>
<dbReference type="SUPFAM" id="SSF52777">
    <property type="entry name" value="CoA-dependent acyltransferases"/>
    <property type="match status" value="2"/>
</dbReference>
<dbReference type="GO" id="GO:0003824">
    <property type="term" value="F:catalytic activity"/>
    <property type="evidence" value="ECO:0007669"/>
    <property type="project" value="InterPro"/>
</dbReference>
<dbReference type="Pfam" id="PF00501">
    <property type="entry name" value="AMP-binding"/>
    <property type="match status" value="1"/>
</dbReference>
<keyword evidence="3" id="KW-1185">Reference proteome</keyword>
<dbReference type="InterPro" id="IPR001031">
    <property type="entry name" value="Thioesterase"/>
</dbReference>
<dbReference type="InterPro" id="IPR009081">
    <property type="entry name" value="PP-bd_ACP"/>
</dbReference>
<gene>
    <name evidence="2" type="ORF">GCM10007028_06600</name>
</gene>
<evidence type="ECO:0000313" key="3">
    <source>
        <dbReference type="Proteomes" id="UP000636004"/>
    </source>
</evidence>
<reference evidence="2" key="2">
    <citation type="submission" date="2020-09" db="EMBL/GenBank/DDBJ databases">
        <authorList>
            <person name="Sun Q."/>
            <person name="Kim S."/>
        </authorList>
    </citation>
    <scope>NUCLEOTIDE SEQUENCE</scope>
    <source>
        <strain evidence="2">KCTC 12710</strain>
    </source>
</reference>
<dbReference type="InterPro" id="IPR020845">
    <property type="entry name" value="AMP-binding_CS"/>
</dbReference>
<dbReference type="Gene3D" id="3.30.559.30">
    <property type="entry name" value="Nonribosomal peptide synthetase, condensation domain"/>
    <property type="match status" value="1"/>
</dbReference>
<dbReference type="GO" id="GO:0044550">
    <property type="term" value="P:secondary metabolite biosynthetic process"/>
    <property type="evidence" value="ECO:0007669"/>
    <property type="project" value="TreeGrafter"/>
</dbReference>
<dbReference type="Gene3D" id="1.10.1200.10">
    <property type="entry name" value="ACP-like"/>
    <property type="match status" value="1"/>
</dbReference>
<dbReference type="CDD" id="cd19531">
    <property type="entry name" value="LCL_NRPS-like"/>
    <property type="match status" value="1"/>
</dbReference>
<dbReference type="GO" id="GO:0031177">
    <property type="term" value="F:phosphopantetheine binding"/>
    <property type="evidence" value="ECO:0007669"/>
    <property type="project" value="TreeGrafter"/>
</dbReference>
<dbReference type="Pfam" id="PF00668">
    <property type="entry name" value="Condensation"/>
    <property type="match status" value="1"/>
</dbReference>
<organism evidence="2 3">
    <name type="scientific">Algibacter mikhailovii</name>
    <dbReference type="NCBI Taxonomy" id="425498"/>
    <lineage>
        <taxon>Bacteria</taxon>
        <taxon>Pseudomonadati</taxon>
        <taxon>Bacteroidota</taxon>
        <taxon>Flavobacteriia</taxon>
        <taxon>Flavobacteriales</taxon>
        <taxon>Flavobacteriaceae</taxon>
        <taxon>Algibacter</taxon>
    </lineage>
</organism>